<dbReference type="Pfam" id="PF18934">
    <property type="entry name" value="DUF5682"/>
    <property type="match status" value="1"/>
</dbReference>
<dbReference type="InterPro" id="IPR008912">
    <property type="entry name" value="Uncharacterised_CoxE"/>
</dbReference>
<comment type="caution">
    <text evidence="2">The sequence shown here is derived from an EMBL/GenBank/DDBJ whole genome shotgun (WGS) entry which is preliminary data.</text>
</comment>
<dbReference type="InterPro" id="IPR002035">
    <property type="entry name" value="VWF_A"/>
</dbReference>
<dbReference type="EMBL" id="JBBMFV010000004">
    <property type="protein sequence ID" value="MEO3941748.1"/>
    <property type="molecule type" value="Genomic_DNA"/>
</dbReference>
<evidence type="ECO:0000313" key="2">
    <source>
        <dbReference type="EMBL" id="MEO3941748.1"/>
    </source>
</evidence>
<dbReference type="InterPro" id="IPR036465">
    <property type="entry name" value="vWFA_dom_sf"/>
</dbReference>
<name>A0ABV0GT21_PAENI</name>
<keyword evidence="3" id="KW-1185">Reference proteome</keyword>
<accession>A0ABV0GT21</accession>
<dbReference type="Proteomes" id="UP001448614">
    <property type="component" value="Unassembled WGS sequence"/>
</dbReference>
<dbReference type="PANTHER" id="PTHR30634">
    <property type="entry name" value="OUTER MEMBRANE LOLAB LIPOPROTEIN INSERTION APPARATUS"/>
    <property type="match status" value="1"/>
</dbReference>
<gene>
    <name evidence="2" type="ORF">V3C41_11775</name>
</gene>
<evidence type="ECO:0000259" key="1">
    <source>
        <dbReference type="SMART" id="SM00327"/>
    </source>
</evidence>
<organism evidence="2 3">
    <name type="scientific">Paenarthrobacter nicotinovorans</name>
    <name type="common">Arthrobacter nicotinovorans</name>
    <dbReference type="NCBI Taxonomy" id="29320"/>
    <lineage>
        <taxon>Bacteria</taxon>
        <taxon>Bacillati</taxon>
        <taxon>Actinomycetota</taxon>
        <taxon>Actinomycetes</taxon>
        <taxon>Micrococcales</taxon>
        <taxon>Micrococcaceae</taxon>
        <taxon>Paenarthrobacter</taxon>
    </lineage>
</organism>
<dbReference type="Pfam" id="PF05762">
    <property type="entry name" value="VWA_CoxE"/>
    <property type="match status" value="1"/>
</dbReference>
<dbReference type="RefSeq" id="WP_162150855.1">
    <property type="nucleotide sequence ID" value="NZ_JBBMFV010000004.1"/>
</dbReference>
<dbReference type="InterPro" id="IPR043737">
    <property type="entry name" value="DUF5682"/>
</dbReference>
<protein>
    <submittedName>
        <fullName evidence="2">DUF5682 family protein</fullName>
    </submittedName>
</protein>
<dbReference type="PANTHER" id="PTHR30634:SF7">
    <property type="entry name" value="VWA DOMAIN-CONTAINING PROTEIN"/>
    <property type="match status" value="1"/>
</dbReference>
<evidence type="ECO:0000313" key="3">
    <source>
        <dbReference type="Proteomes" id="UP001448614"/>
    </source>
</evidence>
<proteinExistence type="predicted"/>
<reference evidence="2 3" key="1">
    <citation type="journal article" date="2024" name="Appl. Microbiol. Biotechnol.">
        <title>Biosynthetic gene clusters with biotechnological applications in novel Antarctic isolates from Actinomycetota.</title>
        <authorList>
            <person name="Bruna P."/>
            <person name="Nunez-Montero K."/>
            <person name="Contreras M.J."/>
            <person name="Leal K."/>
            <person name="Garcia M."/>
            <person name="Abanto M."/>
            <person name="Barrientos L."/>
        </authorList>
    </citation>
    <scope>NUCLEOTIDE SEQUENCE [LARGE SCALE GENOMIC DNA]</scope>
    <source>
        <strain evidence="2 3">Se16.17</strain>
    </source>
</reference>
<dbReference type="SMART" id="SM00327">
    <property type="entry name" value="VWA"/>
    <property type="match status" value="1"/>
</dbReference>
<dbReference type="InterPro" id="IPR050458">
    <property type="entry name" value="LolB"/>
</dbReference>
<dbReference type="Gene3D" id="3.40.50.410">
    <property type="entry name" value="von Willebrand factor, type A domain"/>
    <property type="match status" value="1"/>
</dbReference>
<feature type="domain" description="VWFA" evidence="1">
    <location>
        <begin position="1014"/>
        <end position="1173"/>
    </location>
</feature>
<dbReference type="SUPFAM" id="SSF53300">
    <property type="entry name" value="vWA-like"/>
    <property type="match status" value="1"/>
</dbReference>
<sequence>MTSFTSDSPAGVVEGSEGSKHIAATVDLLCSSTMPFLIGVRHHSAALASVIPRLLEDFGPDVLLLELPQDAQPWLEYIASEETMAPIAFAGVSRYGHVSLYPFADFSPELAAMRWAAKQGVRVICCDAPMTTYARETQEVHAPDGEPEKKRDTLAERAGIQLPAGLWDTLVEGRASGAEAEQLRRAGLAAGWAFRAQAQESVDGIPHHDLYRESHMRRTLAEVLAAPPITKGEPPRVAAVVGSFHAAALLQAPQSQQQTEAGWEADTRETSKPVVCSLVPYAFAQLDERSGYPAGISDPEWQQSAFECGLQPDGLIQLVTALSTRMARELRALGHPAGPGESREAVRLAADLASLRGKRAPGRTELLEAFVTVFAQGDVLGKGRAVARVAEQLLVGERRGAVAPNTPVSGLAAALDSDFQRLRLPSKETLGGQVRVLDLDPYRTLDSGKPALDWHRQKFLARLHVAGIAYGTQQQVSGVGGFPALTHRWEVAYSAATAATVEQAALLGVTLKQAAAGRASAALRRYCESDQDSQGIAAVVAGAGECAHSDLPAVFESYLDVMAAQLPESGSLTHIMAGHSLLAGIRQGEVAVFSPERQLAARMAEVEAELLGAAMQQVEALTGSDALADAEALISLVGTLNRLPERMVVALAGMLVDGSPLMQGTAAALLTRRDQRTSAWLRSQLSAWVWAAGNPEQRAGLKARLSGFCLAAGELLEIGSDVLKGFMDQIEEFPDRDFLDRAPAMRGGFDTLSPAVRQRILESVIGADQDAGKLAVDANTLLAWASADERACAELERLGLSRALAPVDRWRLLLGRDTAGMPEISRRYARTLDELYGSGAGEGSWEDRMNTPSGGDDLPYPGAREWAADIDELFGPAIREEVLAEAATRGRSEALLQLDPETTRPSVELLSNILALVGALPESRVTGARRLVARMVEELSKELESDLQPSLIGISLARPTFRKTPVIDLHRTILANLKTATAVETTGPDGVPKTSWRLLPDRPVFRTPAGKSSQWHVIVLVDVSGSMEASTVFAALTAAILTGVNCLEVSFVTFSTRIADLSRHAVDPLTLLLEIQVGGGTNIAGALAYAQSIVTSPQRTLLAVISDFEEGGSVSALVQCAAELHSSGVKLLGCAALNAAGKGAYNAAVARRLVAAGMPVAAVSPQELAQWVGDMVRS</sequence>